<protein>
    <submittedName>
        <fullName evidence="2">Uncharacterized protein</fullName>
    </submittedName>
</protein>
<dbReference type="Proteomes" id="UP000007801">
    <property type="component" value="Unassembled WGS sequence"/>
</dbReference>
<dbReference type="InParanoid" id="A0A0P9A4Q3"/>
<organism evidence="2 3">
    <name type="scientific">Drosophila ananassae</name>
    <name type="common">Fruit fly</name>
    <dbReference type="NCBI Taxonomy" id="7217"/>
    <lineage>
        <taxon>Eukaryota</taxon>
        <taxon>Metazoa</taxon>
        <taxon>Ecdysozoa</taxon>
        <taxon>Arthropoda</taxon>
        <taxon>Hexapoda</taxon>
        <taxon>Insecta</taxon>
        <taxon>Pterygota</taxon>
        <taxon>Neoptera</taxon>
        <taxon>Endopterygota</taxon>
        <taxon>Diptera</taxon>
        <taxon>Brachycera</taxon>
        <taxon>Muscomorpha</taxon>
        <taxon>Ephydroidea</taxon>
        <taxon>Drosophilidae</taxon>
        <taxon>Drosophila</taxon>
        <taxon>Sophophora</taxon>
    </lineage>
</organism>
<keyword evidence="1" id="KW-1133">Transmembrane helix</keyword>
<dbReference type="EMBL" id="CH902620">
    <property type="protein sequence ID" value="KPU73529.1"/>
    <property type="molecule type" value="Genomic_DNA"/>
</dbReference>
<evidence type="ECO:0000313" key="3">
    <source>
        <dbReference type="Proteomes" id="UP000007801"/>
    </source>
</evidence>
<dbReference type="STRING" id="7217.A0A0P9A4Q3"/>
<keyword evidence="1" id="KW-0812">Transmembrane</keyword>
<name>A0A0P9A4Q3_DROAN</name>
<feature type="transmembrane region" description="Helical" evidence="1">
    <location>
        <begin position="6"/>
        <end position="22"/>
    </location>
</feature>
<keyword evidence="1" id="KW-0472">Membrane</keyword>
<reference evidence="2 3" key="1">
    <citation type="journal article" date="2007" name="Nature">
        <title>Evolution of genes and genomes on the Drosophila phylogeny.</title>
        <authorList>
            <consortium name="Drosophila 12 Genomes Consortium"/>
            <person name="Clark A.G."/>
            <person name="Eisen M.B."/>
            <person name="Smith D.R."/>
            <person name="Bergman C.M."/>
            <person name="Oliver B."/>
            <person name="Markow T.A."/>
            <person name="Kaufman T.C."/>
            <person name="Kellis M."/>
            <person name="Gelbart W."/>
            <person name="Iyer V.N."/>
            <person name="Pollard D.A."/>
            <person name="Sackton T.B."/>
            <person name="Larracuente A.M."/>
            <person name="Singh N.D."/>
            <person name="Abad J.P."/>
            <person name="Abt D.N."/>
            <person name="Adryan B."/>
            <person name="Aguade M."/>
            <person name="Akashi H."/>
            <person name="Anderson W.W."/>
            <person name="Aquadro C.F."/>
            <person name="Ardell D.H."/>
            <person name="Arguello R."/>
            <person name="Artieri C.G."/>
            <person name="Barbash D.A."/>
            <person name="Barker D."/>
            <person name="Barsanti P."/>
            <person name="Batterham P."/>
            <person name="Batzoglou S."/>
            <person name="Begun D."/>
            <person name="Bhutkar A."/>
            <person name="Blanco E."/>
            <person name="Bosak S.A."/>
            <person name="Bradley R.K."/>
            <person name="Brand A.D."/>
            <person name="Brent M.R."/>
            <person name="Brooks A.N."/>
            <person name="Brown R.H."/>
            <person name="Butlin R.K."/>
            <person name="Caggese C."/>
            <person name="Calvi B.R."/>
            <person name="Bernardo de Carvalho A."/>
            <person name="Caspi A."/>
            <person name="Castrezana S."/>
            <person name="Celniker S.E."/>
            <person name="Chang J.L."/>
            <person name="Chapple C."/>
            <person name="Chatterji S."/>
            <person name="Chinwalla A."/>
            <person name="Civetta A."/>
            <person name="Clifton S.W."/>
            <person name="Comeron J.M."/>
            <person name="Costello J.C."/>
            <person name="Coyne J.A."/>
            <person name="Daub J."/>
            <person name="David R.G."/>
            <person name="Delcher A.L."/>
            <person name="Delehaunty K."/>
            <person name="Do C.B."/>
            <person name="Ebling H."/>
            <person name="Edwards K."/>
            <person name="Eickbush T."/>
            <person name="Evans J.D."/>
            <person name="Filipski A."/>
            <person name="Findeiss S."/>
            <person name="Freyhult E."/>
            <person name="Fulton L."/>
            <person name="Fulton R."/>
            <person name="Garcia A.C."/>
            <person name="Gardiner A."/>
            <person name="Garfield D.A."/>
            <person name="Garvin B.E."/>
            <person name="Gibson G."/>
            <person name="Gilbert D."/>
            <person name="Gnerre S."/>
            <person name="Godfrey J."/>
            <person name="Good R."/>
            <person name="Gotea V."/>
            <person name="Gravely B."/>
            <person name="Greenberg A.J."/>
            <person name="Griffiths-Jones S."/>
            <person name="Gross S."/>
            <person name="Guigo R."/>
            <person name="Gustafson E.A."/>
            <person name="Haerty W."/>
            <person name="Hahn M.W."/>
            <person name="Halligan D.L."/>
            <person name="Halpern A.L."/>
            <person name="Halter G.M."/>
            <person name="Han M.V."/>
            <person name="Heger A."/>
            <person name="Hillier L."/>
            <person name="Hinrichs A.S."/>
            <person name="Holmes I."/>
            <person name="Hoskins R.A."/>
            <person name="Hubisz M.J."/>
            <person name="Hultmark D."/>
            <person name="Huntley M.A."/>
            <person name="Jaffe D.B."/>
            <person name="Jagadeeshan S."/>
            <person name="Jeck W.R."/>
            <person name="Johnson J."/>
            <person name="Jones C.D."/>
            <person name="Jordan W.C."/>
            <person name="Karpen G.H."/>
            <person name="Kataoka E."/>
            <person name="Keightley P.D."/>
            <person name="Kheradpour P."/>
            <person name="Kirkness E.F."/>
            <person name="Koerich L.B."/>
            <person name="Kristiansen K."/>
            <person name="Kudrna D."/>
            <person name="Kulathinal R.J."/>
            <person name="Kumar S."/>
            <person name="Kwok R."/>
            <person name="Lander E."/>
            <person name="Langley C.H."/>
            <person name="Lapoint R."/>
            <person name="Lazzaro B.P."/>
            <person name="Lee S.J."/>
            <person name="Levesque L."/>
            <person name="Li R."/>
            <person name="Lin C.F."/>
            <person name="Lin M.F."/>
            <person name="Lindblad-Toh K."/>
            <person name="Llopart A."/>
            <person name="Long M."/>
            <person name="Low L."/>
            <person name="Lozovsky E."/>
            <person name="Lu J."/>
            <person name="Luo M."/>
            <person name="Machado C.A."/>
            <person name="Makalowski W."/>
            <person name="Marzo M."/>
            <person name="Matsuda M."/>
            <person name="Matzkin L."/>
            <person name="McAllister B."/>
            <person name="McBride C.S."/>
            <person name="McKernan B."/>
            <person name="McKernan K."/>
            <person name="Mendez-Lago M."/>
            <person name="Minx P."/>
            <person name="Mollenhauer M.U."/>
            <person name="Montooth K."/>
            <person name="Mount S.M."/>
            <person name="Mu X."/>
            <person name="Myers E."/>
            <person name="Negre B."/>
            <person name="Newfeld S."/>
            <person name="Nielsen R."/>
            <person name="Noor M.A."/>
            <person name="O'Grady P."/>
            <person name="Pachter L."/>
            <person name="Papaceit M."/>
            <person name="Parisi M.J."/>
            <person name="Parisi M."/>
            <person name="Parts L."/>
            <person name="Pedersen J.S."/>
            <person name="Pesole G."/>
            <person name="Phillippy A.M."/>
            <person name="Ponting C.P."/>
            <person name="Pop M."/>
            <person name="Porcelli D."/>
            <person name="Powell J.R."/>
            <person name="Prohaska S."/>
            <person name="Pruitt K."/>
            <person name="Puig M."/>
            <person name="Quesneville H."/>
            <person name="Ram K.R."/>
            <person name="Rand D."/>
            <person name="Rasmussen M.D."/>
            <person name="Reed L.K."/>
            <person name="Reenan R."/>
            <person name="Reily A."/>
            <person name="Remington K.A."/>
            <person name="Rieger T.T."/>
            <person name="Ritchie M.G."/>
            <person name="Robin C."/>
            <person name="Rogers Y.H."/>
            <person name="Rohde C."/>
            <person name="Rozas J."/>
            <person name="Rubenfield M.J."/>
            <person name="Ruiz A."/>
            <person name="Russo S."/>
            <person name="Salzberg S.L."/>
            <person name="Sanchez-Gracia A."/>
            <person name="Saranga D.J."/>
            <person name="Sato H."/>
            <person name="Schaeffer S.W."/>
            <person name="Schatz M.C."/>
            <person name="Schlenke T."/>
            <person name="Schwartz R."/>
            <person name="Segarra C."/>
            <person name="Singh R.S."/>
            <person name="Sirot L."/>
            <person name="Sirota M."/>
            <person name="Sisneros N.B."/>
            <person name="Smith C.D."/>
            <person name="Smith T.F."/>
            <person name="Spieth J."/>
            <person name="Stage D.E."/>
            <person name="Stark A."/>
            <person name="Stephan W."/>
            <person name="Strausberg R.L."/>
            <person name="Strempel S."/>
            <person name="Sturgill D."/>
            <person name="Sutton G."/>
            <person name="Sutton G.G."/>
            <person name="Tao W."/>
            <person name="Teichmann S."/>
            <person name="Tobari Y.N."/>
            <person name="Tomimura Y."/>
            <person name="Tsolas J.M."/>
            <person name="Valente V.L."/>
            <person name="Venter E."/>
            <person name="Venter J.C."/>
            <person name="Vicario S."/>
            <person name="Vieira F.G."/>
            <person name="Vilella A.J."/>
            <person name="Villasante A."/>
            <person name="Walenz B."/>
            <person name="Wang J."/>
            <person name="Wasserman M."/>
            <person name="Watts T."/>
            <person name="Wilson D."/>
            <person name="Wilson R.K."/>
            <person name="Wing R.A."/>
            <person name="Wolfner M.F."/>
            <person name="Wong A."/>
            <person name="Wong G.K."/>
            <person name="Wu C.I."/>
            <person name="Wu G."/>
            <person name="Yamamoto D."/>
            <person name="Yang H.P."/>
            <person name="Yang S.P."/>
            <person name="Yorke J.A."/>
            <person name="Yoshida K."/>
            <person name="Zdobnov E."/>
            <person name="Zhang P."/>
            <person name="Zhang Y."/>
            <person name="Zimin A.V."/>
            <person name="Baldwin J."/>
            <person name="Abdouelleil A."/>
            <person name="Abdulkadir J."/>
            <person name="Abebe A."/>
            <person name="Abera B."/>
            <person name="Abreu J."/>
            <person name="Acer S.C."/>
            <person name="Aftuck L."/>
            <person name="Alexander A."/>
            <person name="An P."/>
            <person name="Anderson E."/>
            <person name="Anderson S."/>
            <person name="Arachi H."/>
            <person name="Azer M."/>
            <person name="Bachantsang P."/>
            <person name="Barry A."/>
            <person name="Bayul T."/>
            <person name="Berlin A."/>
            <person name="Bessette D."/>
            <person name="Bloom T."/>
            <person name="Blye J."/>
            <person name="Boguslavskiy L."/>
            <person name="Bonnet C."/>
            <person name="Boukhgalter B."/>
            <person name="Bourzgui I."/>
            <person name="Brown A."/>
            <person name="Cahill P."/>
            <person name="Channer S."/>
            <person name="Cheshatsang Y."/>
            <person name="Chuda L."/>
            <person name="Citroen M."/>
            <person name="Collymore A."/>
            <person name="Cooke P."/>
            <person name="Costello M."/>
            <person name="D'Aco K."/>
            <person name="Daza R."/>
            <person name="De Haan G."/>
            <person name="DeGray S."/>
            <person name="DeMaso C."/>
            <person name="Dhargay N."/>
            <person name="Dooley K."/>
            <person name="Dooley E."/>
            <person name="Doricent M."/>
            <person name="Dorje P."/>
            <person name="Dorjee K."/>
            <person name="Dupes A."/>
            <person name="Elong R."/>
            <person name="Falk J."/>
            <person name="Farina A."/>
            <person name="Faro S."/>
            <person name="Ferguson D."/>
            <person name="Fisher S."/>
            <person name="Foley C.D."/>
            <person name="Franke A."/>
            <person name="Friedrich D."/>
            <person name="Gadbois L."/>
            <person name="Gearin G."/>
            <person name="Gearin C.R."/>
            <person name="Giannoukos G."/>
            <person name="Goode T."/>
            <person name="Graham J."/>
            <person name="Grandbois E."/>
            <person name="Grewal S."/>
            <person name="Gyaltsen K."/>
            <person name="Hafez N."/>
            <person name="Hagos B."/>
            <person name="Hall J."/>
            <person name="Henson C."/>
            <person name="Hollinger A."/>
            <person name="Honan T."/>
            <person name="Huard M.D."/>
            <person name="Hughes L."/>
            <person name="Hurhula B."/>
            <person name="Husby M.E."/>
            <person name="Kamat A."/>
            <person name="Kanga B."/>
            <person name="Kashin S."/>
            <person name="Khazanovich D."/>
            <person name="Kisner P."/>
            <person name="Lance K."/>
            <person name="Lara M."/>
            <person name="Lee W."/>
            <person name="Lennon N."/>
            <person name="Letendre F."/>
            <person name="LeVine R."/>
            <person name="Lipovsky A."/>
            <person name="Liu X."/>
            <person name="Liu J."/>
            <person name="Liu S."/>
            <person name="Lokyitsang T."/>
            <person name="Lokyitsang Y."/>
            <person name="Lubonja R."/>
            <person name="Lui A."/>
            <person name="MacDonald P."/>
            <person name="Magnisalis V."/>
            <person name="Maru K."/>
            <person name="Matthews C."/>
            <person name="McCusker W."/>
            <person name="McDonough S."/>
            <person name="Mehta T."/>
            <person name="Meldrim J."/>
            <person name="Meneus L."/>
            <person name="Mihai O."/>
            <person name="Mihalev A."/>
            <person name="Mihova T."/>
            <person name="Mittelman R."/>
            <person name="Mlenga V."/>
            <person name="Montmayeur A."/>
            <person name="Mulrain L."/>
            <person name="Navidi A."/>
            <person name="Naylor J."/>
            <person name="Negash T."/>
            <person name="Nguyen T."/>
            <person name="Nguyen N."/>
            <person name="Nicol R."/>
            <person name="Norbu C."/>
            <person name="Norbu N."/>
            <person name="Novod N."/>
            <person name="O'Neill B."/>
            <person name="Osman S."/>
            <person name="Markiewicz E."/>
            <person name="Oyono O.L."/>
            <person name="Patti C."/>
            <person name="Phunkhang P."/>
            <person name="Pierre F."/>
            <person name="Priest M."/>
            <person name="Raghuraman S."/>
            <person name="Rege F."/>
            <person name="Reyes R."/>
            <person name="Rise C."/>
            <person name="Rogov P."/>
            <person name="Ross K."/>
            <person name="Ryan E."/>
            <person name="Settipalli S."/>
            <person name="Shea T."/>
            <person name="Sherpa N."/>
            <person name="Shi L."/>
            <person name="Shih D."/>
            <person name="Sparrow T."/>
            <person name="Spaulding J."/>
            <person name="Stalker J."/>
            <person name="Stange-Thomann N."/>
            <person name="Stavropoulos S."/>
            <person name="Stone C."/>
            <person name="Strader C."/>
            <person name="Tesfaye S."/>
            <person name="Thomson T."/>
            <person name="Thoulutsang Y."/>
            <person name="Thoulutsang D."/>
            <person name="Topham K."/>
            <person name="Topping I."/>
            <person name="Tsamla T."/>
            <person name="Vassiliev H."/>
            <person name="Vo A."/>
            <person name="Wangchuk T."/>
            <person name="Wangdi T."/>
            <person name="Weiand M."/>
            <person name="Wilkinson J."/>
            <person name="Wilson A."/>
            <person name="Yadav S."/>
            <person name="Young G."/>
            <person name="Yu Q."/>
            <person name="Zembek L."/>
            <person name="Zhong D."/>
            <person name="Zimmer A."/>
            <person name="Zwirko Z."/>
            <person name="Jaffe D.B."/>
            <person name="Alvarez P."/>
            <person name="Brockman W."/>
            <person name="Butler J."/>
            <person name="Chin C."/>
            <person name="Gnerre S."/>
            <person name="Grabherr M."/>
            <person name="Kleber M."/>
            <person name="Mauceli E."/>
            <person name="MacCallum I."/>
        </authorList>
    </citation>
    <scope>NUCLEOTIDE SEQUENCE [LARGE SCALE GENOMIC DNA]</scope>
    <source>
        <strain evidence="3">Tucson 14024-0371.13</strain>
    </source>
</reference>
<sequence length="59" mass="7245">MRVVIYFWIYFLSLQLIVKNVIGKLRHARAHDGFHNIEKETRWRNWPKRVKAHHLNHIG</sequence>
<accession>A0A0P9A4Q3</accession>
<keyword evidence="3" id="KW-1185">Reference proteome</keyword>
<gene>
    <name evidence="2" type="primary">Dana\GF27943</name>
    <name evidence="2" type="ORF">GF27943</name>
</gene>
<evidence type="ECO:0000256" key="1">
    <source>
        <dbReference type="SAM" id="Phobius"/>
    </source>
</evidence>
<evidence type="ECO:0000313" key="2">
    <source>
        <dbReference type="EMBL" id="KPU73529.1"/>
    </source>
</evidence>
<dbReference type="AlphaFoldDB" id="A0A0P9A4Q3"/>
<proteinExistence type="predicted"/>